<keyword evidence="2" id="KW-0812">Transmembrane</keyword>
<dbReference type="RefSeq" id="WP_230037886.1">
    <property type="nucleotide sequence ID" value="NZ_JAJJMM010000001.1"/>
</dbReference>
<keyword evidence="2" id="KW-1133">Transmembrane helix</keyword>
<accession>A0ABS8MGT4</accession>
<evidence type="ECO:0000256" key="2">
    <source>
        <dbReference type="SAM" id="Phobius"/>
    </source>
</evidence>
<evidence type="ECO:0000313" key="3">
    <source>
        <dbReference type="EMBL" id="MCC9064710.1"/>
    </source>
</evidence>
<evidence type="ECO:0000313" key="4">
    <source>
        <dbReference type="Proteomes" id="UP001430679"/>
    </source>
</evidence>
<keyword evidence="1" id="KW-0175">Coiled coil</keyword>
<dbReference type="Proteomes" id="UP001430679">
    <property type="component" value="Unassembled WGS sequence"/>
</dbReference>
<sequence>MEDKYQKMMDEENERLNERIAKIERHHDRVRLNLLSVAPIIIGVTIYFCYILTRWV</sequence>
<feature type="coiled-coil region" evidence="1">
    <location>
        <begin position="6"/>
        <end position="33"/>
    </location>
</feature>
<keyword evidence="4" id="KW-1185">Reference proteome</keyword>
<comment type="caution">
    <text evidence="3">The sequence shown here is derived from an EMBL/GenBank/DDBJ whole genome shotgun (WGS) entry which is preliminary data.</text>
</comment>
<evidence type="ECO:0000256" key="1">
    <source>
        <dbReference type="SAM" id="Coils"/>
    </source>
</evidence>
<organism evidence="3 4">
    <name type="scientific">Flavobacterium piscisymbiosum</name>
    <dbReference type="NCBI Taxonomy" id="2893753"/>
    <lineage>
        <taxon>Bacteria</taxon>
        <taxon>Pseudomonadati</taxon>
        <taxon>Bacteroidota</taxon>
        <taxon>Flavobacteriia</taxon>
        <taxon>Flavobacteriales</taxon>
        <taxon>Flavobacteriaceae</taxon>
        <taxon>Flavobacterium</taxon>
    </lineage>
</organism>
<proteinExistence type="predicted"/>
<keyword evidence="2" id="KW-0472">Membrane</keyword>
<name>A0ABS8MGT4_9FLAO</name>
<protein>
    <submittedName>
        <fullName evidence="3">Uncharacterized protein</fullName>
    </submittedName>
</protein>
<gene>
    <name evidence="3" type="ORF">LNP81_17015</name>
</gene>
<reference evidence="3" key="1">
    <citation type="submission" date="2021-11" db="EMBL/GenBank/DDBJ databases">
        <title>Description of novel Flavobacterium species.</title>
        <authorList>
            <person name="Saticioglu I.B."/>
            <person name="Ay H."/>
            <person name="Altun S."/>
            <person name="Duman M."/>
        </authorList>
    </citation>
    <scope>NUCLEOTIDE SEQUENCE</scope>
    <source>
        <strain evidence="3">F-30</strain>
    </source>
</reference>
<dbReference type="EMBL" id="JAJJMM010000001">
    <property type="protein sequence ID" value="MCC9064710.1"/>
    <property type="molecule type" value="Genomic_DNA"/>
</dbReference>
<feature type="transmembrane region" description="Helical" evidence="2">
    <location>
        <begin position="32"/>
        <end position="53"/>
    </location>
</feature>